<dbReference type="Gene3D" id="3.30.9.10">
    <property type="entry name" value="D-Amino Acid Oxidase, subunit A, domain 2"/>
    <property type="match status" value="1"/>
</dbReference>
<evidence type="ECO:0000259" key="14">
    <source>
        <dbReference type="Pfam" id="PF01266"/>
    </source>
</evidence>
<evidence type="ECO:0000256" key="2">
    <source>
        <dbReference type="ARBA" id="ARBA00004253"/>
    </source>
</evidence>
<evidence type="ECO:0000256" key="12">
    <source>
        <dbReference type="ARBA" id="ARBA00049882"/>
    </source>
</evidence>
<evidence type="ECO:0000256" key="13">
    <source>
        <dbReference type="SAM" id="MobiDB-lite"/>
    </source>
</evidence>
<keyword evidence="6" id="KW-0560">Oxidoreductase</keyword>
<dbReference type="PANTHER" id="PTHR11530">
    <property type="entry name" value="D-AMINO ACID OXIDASE"/>
    <property type="match status" value="1"/>
</dbReference>
<feature type="non-terminal residue" evidence="15">
    <location>
        <position position="877"/>
    </location>
</feature>
<evidence type="ECO:0000256" key="11">
    <source>
        <dbReference type="ARBA" id="ARBA00047522"/>
    </source>
</evidence>
<feature type="compositionally biased region" description="Basic and acidic residues" evidence="13">
    <location>
        <begin position="508"/>
        <end position="517"/>
    </location>
</feature>
<evidence type="ECO:0000256" key="7">
    <source>
        <dbReference type="ARBA" id="ARBA00023140"/>
    </source>
</evidence>
<reference evidence="15 16" key="1">
    <citation type="submission" date="2019-08" db="EMBL/GenBank/DDBJ databases">
        <title>A chromosome-level genome assembly, high-density linkage maps, and genome scans reveal the genomic architecture of hybrid incompatibilities underlying speciation via character displacement in darters (Percidae: Etheostominae).</title>
        <authorList>
            <person name="Moran R.L."/>
            <person name="Catchen J.M."/>
            <person name="Fuller R.C."/>
        </authorList>
    </citation>
    <scope>NUCLEOTIDE SEQUENCE [LARGE SCALE GENOMIC DNA]</scope>
    <source>
        <strain evidence="15">EspeVRDwgs_2016</strain>
        <tissue evidence="15">Muscle</tissue>
    </source>
</reference>
<dbReference type="GO" id="GO:0006533">
    <property type="term" value="P:L-aspartate catabolic process"/>
    <property type="evidence" value="ECO:0007669"/>
    <property type="project" value="TreeGrafter"/>
</dbReference>
<dbReference type="EC" id="1.4.3.1" evidence="8"/>
<organism evidence="15 16">
    <name type="scientific">Etheostoma spectabile</name>
    <name type="common">orangethroat darter</name>
    <dbReference type="NCBI Taxonomy" id="54343"/>
    <lineage>
        <taxon>Eukaryota</taxon>
        <taxon>Metazoa</taxon>
        <taxon>Chordata</taxon>
        <taxon>Craniata</taxon>
        <taxon>Vertebrata</taxon>
        <taxon>Euteleostomi</taxon>
        <taxon>Actinopterygii</taxon>
        <taxon>Neopterygii</taxon>
        <taxon>Teleostei</taxon>
        <taxon>Neoteleostei</taxon>
        <taxon>Acanthomorphata</taxon>
        <taxon>Eupercaria</taxon>
        <taxon>Perciformes</taxon>
        <taxon>Percoidei</taxon>
        <taxon>Percidae</taxon>
        <taxon>Etheostomatinae</taxon>
        <taxon>Etheostoma</taxon>
    </lineage>
</organism>
<dbReference type="GO" id="GO:0019478">
    <property type="term" value="P:D-amino acid catabolic process"/>
    <property type="evidence" value="ECO:0007669"/>
    <property type="project" value="TreeGrafter"/>
</dbReference>
<dbReference type="Proteomes" id="UP000327493">
    <property type="component" value="Chromosome 20"/>
</dbReference>
<dbReference type="GO" id="GO:0005782">
    <property type="term" value="C:peroxisomal matrix"/>
    <property type="evidence" value="ECO:0007669"/>
    <property type="project" value="UniProtKB-SubCell"/>
</dbReference>
<dbReference type="InterPro" id="IPR006181">
    <property type="entry name" value="D-amino_acid_oxidase_CS"/>
</dbReference>
<dbReference type="Pfam" id="PF01266">
    <property type="entry name" value="DAO"/>
    <property type="match status" value="1"/>
</dbReference>
<dbReference type="EMBL" id="VOFY01000020">
    <property type="protein sequence ID" value="KAA8581912.1"/>
    <property type="molecule type" value="Genomic_DNA"/>
</dbReference>
<comment type="function">
    <text evidence="10">Selectively catalyzes the oxidative deamination of acidic amino acids. Suppresses the level of D-aspartate in the brain, an amino acid that can act as an agonist for glutamate receptors. Protects the organism from the toxicity of D-amino acids. May also function in the intestine.</text>
</comment>
<dbReference type="GO" id="GO:0071949">
    <property type="term" value="F:FAD binding"/>
    <property type="evidence" value="ECO:0007669"/>
    <property type="project" value="InterPro"/>
</dbReference>
<evidence type="ECO:0000313" key="16">
    <source>
        <dbReference type="Proteomes" id="UP000327493"/>
    </source>
</evidence>
<name>A0A5J5CJ59_9PERO</name>
<comment type="caution">
    <text evidence="15">The sequence shown here is derived from an EMBL/GenBank/DDBJ whole genome shotgun (WGS) entry which is preliminary data.</text>
</comment>
<comment type="catalytic activity">
    <reaction evidence="12">
        <text>D-glutamate + O2 + H2O = 2-oxoglutarate + H2O2 + NH4(+)</text>
        <dbReference type="Rhea" id="RHEA:10028"/>
        <dbReference type="ChEBI" id="CHEBI:15377"/>
        <dbReference type="ChEBI" id="CHEBI:15379"/>
        <dbReference type="ChEBI" id="CHEBI:16240"/>
        <dbReference type="ChEBI" id="CHEBI:16810"/>
        <dbReference type="ChEBI" id="CHEBI:28938"/>
        <dbReference type="ChEBI" id="CHEBI:29986"/>
    </reaction>
    <physiologicalReaction direction="left-to-right" evidence="12">
        <dbReference type="Rhea" id="RHEA:10029"/>
    </physiologicalReaction>
</comment>
<evidence type="ECO:0000256" key="4">
    <source>
        <dbReference type="ARBA" id="ARBA00022630"/>
    </source>
</evidence>
<dbReference type="PANTHER" id="PTHR11530:SF11">
    <property type="entry name" value="D-ASPARTATE OXIDASE"/>
    <property type="match status" value="1"/>
</dbReference>
<comment type="subcellular location">
    <subcellularLocation>
        <location evidence="2">Peroxisome matrix</location>
    </subcellularLocation>
</comment>
<dbReference type="InterPro" id="IPR023209">
    <property type="entry name" value="DAO"/>
</dbReference>
<evidence type="ECO:0000256" key="1">
    <source>
        <dbReference type="ARBA" id="ARBA00001974"/>
    </source>
</evidence>
<dbReference type="InterPro" id="IPR006076">
    <property type="entry name" value="FAD-dep_OxRdtase"/>
</dbReference>
<comment type="similarity">
    <text evidence="3">Belongs to the DAMOX/DASOX family.</text>
</comment>
<evidence type="ECO:0000256" key="8">
    <source>
        <dbReference type="ARBA" id="ARBA00044520"/>
    </source>
</evidence>
<keyword evidence="7" id="KW-0576">Peroxisome</keyword>
<sequence length="877" mass="96489">MKSVRVVVVGAGVIGFSTAVCIAEALPFCSVTLLAEKFSPDTTSDGAAGILFAAEFPDIPLERQKRWFKYSFDHLLAIAQSKHSPEAGVMLSSGWQLFRDIPADKKPFWSEFVIGFRVMTDSELKRFPDHTFGQAFTTIKCECSSYLPWLEKRKAGGLVEQRKLNSLEELINSYDIIINCSGLGSKTLVGDNKVYPVRGQVLKVEAPWLKHFIRDGDGKTYIYPGIHSVTVGGTRQEGDWRLQADEGDTKGILERCSRLEPSISKAKVLSKWVGLRPSRTNPRVEKELVRLQSRMVPVVHNYGHGGWGVTLAWGTALDALGLRTVREKLRLSRSAAGFLLSSMQLRLLAMVPVLGTLVAAGVSRGVARESTPVQEQLLLGDITACGLPDPPSYSCSSSTAVSSTALCWGSLMFSSSKSSSSSSLNVDAIKELLYRDLARKIFWLLQVSRLLEEGEVLRLLESLSHVRCSCRAEARESKGQTACFFCTPEYKELGEGPEMKGFSGAPVHRQDRDRGKERGAVNSSAALALVDQRPSCTTHCLKLDTLFVTHGDFTGHKTNVITCQDNHDEAIPWPLISLSADAHGRKLPSLESSEQQQQELTIPVSDLLQIILSYRWMVEMVKGYVPHMMPKGQGILCQKGQFSAWLHSGGLLVTSEYRESSSFPIIVKSPDFVGAELERMGPHLSFDPWRAHSVLHRVGDPIPVSVERLGHMIRTTASVSYRMEKLLDPALPTNLMDPGAGVRLWFPGQDASCLPGVQKSSSLFEWLRAEGTRGSKLVHCCEQPVSVVLNVDADGVERWERSQWASSHAAFILFVPVIATVTGEDAQLATLLSLRSTLRFGEREEDAQPRLLSLKGFTPLDDGSSASSGATCRGVWE</sequence>
<protein>
    <recommendedName>
        <fullName evidence="9">D-aspartate oxidase</fullName>
        <ecNumber evidence="8">1.4.3.1</ecNumber>
    </recommendedName>
</protein>
<evidence type="ECO:0000256" key="10">
    <source>
        <dbReference type="ARBA" id="ARBA00046214"/>
    </source>
</evidence>
<dbReference type="AlphaFoldDB" id="A0A5J5CJ59"/>
<feature type="domain" description="FAD dependent oxidoreductase" evidence="14">
    <location>
        <begin position="5"/>
        <end position="316"/>
    </location>
</feature>
<dbReference type="GO" id="GO:0008445">
    <property type="term" value="F:D-aspartate oxidase activity"/>
    <property type="evidence" value="ECO:0007669"/>
    <property type="project" value="UniProtKB-EC"/>
</dbReference>
<evidence type="ECO:0000256" key="6">
    <source>
        <dbReference type="ARBA" id="ARBA00023002"/>
    </source>
</evidence>
<dbReference type="PROSITE" id="PS00677">
    <property type="entry name" value="DAO"/>
    <property type="match status" value="1"/>
</dbReference>
<accession>A0A5J5CJ59</accession>
<keyword evidence="4" id="KW-0285">Flavoprotein</keyword>
<gene>
    <name evidence="15" type="ORF">FQN60_008652</name>
</gene>
<evidence type="ECO:0000313" key="15">
    <source>
        <dbReference type="EMBL" id="KAA8581912.1"/>
    </source>
</evidence>
<evidence type="ECO:0000256" key="9">
    <source>
        <dbReference type="ARBA" id="ARBA00044541"/>
    </source>
</evidence>
<comment type="cofactor">
    <cofactor evidence="1">
        <name>FAD</name>
        <dbReference type="ChEBI" id="CHEBI:57692"/>
    </cofactor>
</comment>
<keyword evidence="16" id="KW-1185">Reference proteome</keyword>
<comment type="catalytic activity">
    <reaction evidence="11">
        <text>D-aspartate + O2 + H2O = oxaloacetate + H2O2 + NH4(+)</text>
        <dbReference type="Rhea" id="RHEA:12512"/>
        <dbReference type="ChEBI" id="CHEBI:15377"/>
        <dbReference type="ChEBI" id="CHEBI:15379"/>
        <dbReference type="ChEBI" id="CHEBI:16240"/>
        <dbReference type="ChEBI" id="CHEBI:16452"/>
        <dbReference type="ChEBI" id="CHEBI:28938"/>
        <dbReference type="ChEBI" id="CHEBI:29990"/>
        <dbReference type="EC" id="1.4.3.1"/>
    </reaction>
    <physiologicalReaction direction="left-to-right" evidence="11">
        <dbReference type="Rhea" id="RHEA:12513"/>
    </physiologicalReaction>
</comment>
<dbReference type="SUPFAM" id="SSF51971">
    <property type="entry name" value="Nucleotide-binding domain"/>
    <property type="match status" value="1"/>
</dbReference>
<feature type="region of interest" description="Disordered" evidence="13">
    <location>
        <begin position="497"/>
        <end position="517"/>
    </location>
</feature>
<proteinExistence type="inferred from homology"/>
<evidence type="ECO:0000256" key="3">
    <source>
        <dbReference type="ARBA" id="ARBA00006730"/>
    </source>
</evidence>
<dbReference type="Gene3D" id="3.40.50.720">
    <property type="entry name" value="NAD(P)-binding Rossmann-like Domain"/>
    <property type="match status" value="1"/>
</dbReference>
<dbReference type="SUPFAM" id="SSF54373">
    <property type="entry name" value="FAD-linked reductases, C-terminal domain"/>
    <property type="match status" value="1"/>
</dbReference>
<keyword evidence="5" id="KW-0274">FAD</keyword>
<evidence type="ECO:0000256" key="5">
    <source>
        <dbReference type="ARBA" id="ARBA00022827"/>
    </source>
</evidence>